<organism evidence="5 7">
    <name type="scientific">Paenibacillus urinalis</name>
    <dbReference type="NCBI Taxonomy" id="521520"/>
    <lineage>
        <taxon>Bacteria</taxon>
        <taxon>Bacillati</taxon>
        <taxon>Bacillota</taxon>
        <taxon>Bacilli</taxon>
        <taxon>Bacillales</taxon>
        <taxon>Paenibacillaceae</taxon>
        <taxon>Paenibacillus</taxon>
    </lineage>
</organism>
<feature type="domain" description="Signal transduction histidine kinase osmosensitive K+ channel sensor N-terminal" evidence="4">
    <location>
        <begin position="407"/>
        <end position="615"/>
    </location>
</feature>
<dbReference type="FunFam" id="3.40.50.300:FF:000483">
    <property type="entry name" value="Sensor histidine kinase KdpD"/>
    <property type="match status" value="1"/>
</dbReference>
<gene>
    <name evidence="5" type="ORF">PUW23_02080</name>
    <name evidence="6" type="ORF">PUW25_02085</name>
</gene>
<dbReference type="Proteomes" id="UP001220962">
    <property type="component" value="Chromosome"/>
</dbReference>
<dbReference type="PANTHER" id="PTHR45569">
    <property type="entry name" value="SENSOR PROTEIN KDPD"/>
    <property type="match status" value="1"/>
</dbReference>
<dbReference type="InterPro" id="IPR003852">
    <property type="entry name" value="Sig_transdc_His_kinase_KdpD_N"/>
</dbReference>
<dbReference type="Gene3D" id="3.40.50.620">
    <property type="entry name" value="HUPs"/>
    <property type="match status" value="1"/>
</dbReference>
<dbReference type="GO" id="GO:0000155">
    <property type="term" value="F:phosphorelay sensor kinase activity"/>
    <property type="evidence" value="ECO:0007669"/>
    <property type="project" value="InterPro"/>
</dbReference>
<keyword evidence="2 5" id="KW-0418">Kinase</keyword>
<sequence length="769" mass="87262">MDTFRRKTPEEILAVIQKQGRGRLHILIGAASGTGKTYHMLLEGRSLSEQGVHVVIGSMTASDRVETSQLMNGLDRVPGIIWSRGGTETEDLDVEAILCCRPEWVLVDELAHRNRPDAAARTRLEEVERLLKHGISVVTTVNVYELEGVQHTASQLTGIKAAEVLPGHVLEMADEVRLVDVTPEKLLSRVEQHKLRVDQHSSVVKEGNLSVLRELALRLVAEGVGESLIKLREEQGYTGPSRTGERILVSVQYHFNGSIYIRRGQQIARRLNGDLRIVTFVDPDRKRTKEEEAFRKAMIQLADKVGAKFEELPLRSRRMLPDQLVDYALRNGVTRIVMGHSKQSFIQELRQGSVVKEVLRKIRHVDLFLVADRADHDGERILPTKSLNTAGSSSLVEIKERHNRSIRGHFKLYIGAAPGVGKTYTMLREGNELLNSGLDVRIGLLETHGREETEAQTGQLPFIERKRIAYRGTELTEMDTEAIRREAPDVVLVDELAHTNVPGSRLRKRYEDVLEILEAGISVISTMNVQHLESLNDTVEHITGVKVRETVPDSILHLADEVQIVDVAPRALRKRMREGKIYALEKVDQALQHFFKEANLIALRELALRELADDVDERMEAWERNHSLRGPWRREEVIHVCVDAHEAAARLIRRGFRIAHRLKAVWYVNHVQFTDRGSSLHKEYEHRLDQLKLMTERLGGVFRVIQAGDRSQVPELLIQLANQDKATQIIAGQSRHHYRLMGSSRRRGVAHHLVRNARHIDLLIVAKDL</sequence>
<feature type="domain" description="Signal transduction histidine kinase osmosensitive K+ channel sensor N-terminal" evidence="4">
    <location>
        <begin position="21"/>
        <end position="224"/>
    </location>
</feature>
<dbReference type="Pfam" id="PF02702">
    <property type="entry name" value="KdpD"/>
    <property type="match status" value="2"/>
</dbReference>
<dbReference type="EMBL" id="CP118101">
    <property type="protein sequence ID" value="WDH84988.1"/>
    <property type="molecule type" value="Genomic_DNA"/>
</dbReference>
<dbReference type="GO" id="GO:0005886">
    <property type="term" value="C:plasma membrane"/>
    <property type="evidence" value="ECO:0007669"/>
    <property type="project" value="TreeGrafter"/>
</dbReference>
<evidence type="ECO:0000256" key="2">
    <source>
        <dbReference type="ARBA" id="ARBA00022777"/>
    </source>
</evidence>
<dbReference type="SUPFAM" id="SSF52540">
    <property type="entry name" value="P-loop containing nucleoside triphosphate hydrolases"/>
    <property type="match status" value="2"/>
</dbReference>
<dbReference type="AlphaFoldDB" id="A0AAX3N5Q2"/>
<keyword evidence="1" id="KW-0808">Transferase</keyword>
<dbReference type="Gene3D" id="3.40.50.300">
    <property type="entry name" value="P-loop containing nucleotide triphosphate hydrolases"/>
    <property type="match status" value="2"/>
</dbReference>
<dbReference type="Proteomes" id="UP001221519">
    <property type="component" value="Chromosome"/>
</dbReference>
<evidence type="ECO:0000313" key="8">
    <source>
        <dbReference type="Proteomes" id="UP001221519"/>
    </source>
</evidence>
<keyword evidence="3" id="KW-0902">Two-component regulatory system</keyword>
<dbReference type="SUPFAM" id="SSF52402">
    <property type="entry name" value="Adenine nucleotide alpha hydrolases-like"/>
    <property type="match status" value="2"/>
</dbReference>
<reference evidence="5 8" key="1">
    <citation type="submission" date="2023-02" db="EMBL/GenBank/DDBJ databases">
        <title>Pathogen: clinical or host-associated sample.</title>
        <authorList>
            <person name="Hergert J."/>
            <person name="Casey R."/>
            <person name="Wagner J."/>
            <person name="Young E.L."/>
            <person name="Oakeson K.F."/>
        </authorList>
    </citation>
    <scope>NUCLEOTIDE SEQUENCE</scope>
    <source>
        <strain evidence="6 8">2022CK-00829</strain>
        <strain evidence="5">2022CK-00830</strain>
    </source>
</reference>
<name>A0AAX3N5Q2_9BACL</name>
<dbReference type="InterPro" id="IPR052023">
    <property type="entry name" value="Histidine_kinase_KdpD"/>
</dbReference>
<dbReference type="PANTHER" id="PTHR45569:SF1">
    <property type="entry name" value="SENSOR PROTEIN KDPD"/>
    <property type="match status" value="1"/>
</dbReference>
<dbReference type="EMBL" id="CP118108">
    <property type="protein sequence ID" value="WDI04744.1"/>
    <property type="molecule type" value="Genomic_DNA"/>
</dbReference>
<evidence type="ECO:0000256" key="1">
    <source>
        <dbReference type="ARBA" id="ARBA00022679"/>
    </source>
</evidence>
<protein>
    <submittedName>
        <fullName evidence="5">Histidine kinase</fullName>
    </submittedName>
</protein>
<proteinExistence type="predicted"/>
<dbReference type="GO" id="GO:0005737">
    <property type="term" value="C:cytoplasm"/>
    <property type="evidence" value="ECO:0007669"/>
    <property type="project" value="UniProtKB-ARBA"/>
</dbReference>
<dbReference type="InterPro" id="IPR014729">
    <property type="entry name" value="Rossmann-like_a/b/a_fold"/>
</dbReference>
<evidence type="ECO:0000313" key="6">
    <source>
        <dbReference type="EMBL" id="WDI04744.1"/>
    </source>
</evidence>
<evidence type="ECO:0000259" key="4">
    <source>
        <dbReference type="Pfam" id="PF02702"/>
    </source>
</evidence>
<keyword evidence="8" id="KW-1185">Reference proteome</keyword>
<dbReference type="InterPro" id="IPR027417">
    <property type="entry name" value="P-loop_NTPase"/>
</dbReference>
<evidence type="ECO:0000256" key="3">
    <source>
        <dbReference type="ARBA" id="ARBA00023012"/>
    </source>
</evidence>
<evidence type="ECO:0000313" key="7">
    <source>
        <dbReference type="Proteomes" id="UP001220962"/>
    </source>
</evidence>
<accession>A0AAX3N5Q2</accession>
<evidence type="ECO:0000313" key="5">
    <source>
        <dbReference type="EMBL" id="WDH84988.1"/>
    </source>
</evidence>